<comment type="caution">
    <text evidence="10">The sequence shown here is derived from an EMBL/GenBank/DDBJ whole genome shotgun (WGS) entry which is preliminary data.</text>
</comment>
<feature type="binding site" evidence="7">
    <location>
        <position position="201"/>
    </location>
    <ligand>
        <name>substrate</name>
    </ligand>
</feature>
<dbReference type="Pfam" id="PF02781">
    <property type="entry name" value="G6PD_C"/>
    <property type="match status" value="1"/>
</dbReference>
<evidence type="ECO:0000256" key="7">
    <source>
        <dbReference type="HAMAP-Rule" id="MF_00966"/>
    </source>
</evidence>
<keyword evidence="5 7" id="KW-0560">Oxidoreductase</keyword>
<evidence type="ECO:0000256" key="3">
    <source>
        <dbReference type="ARBA" id="ARBA00022526"/>
    </source>
</evidence>
<comment type="pathway">
    <text evidence="1 7">Carbohydrate degradation; pentose phosphate pathway; D-ribulose 5-phosphate from D-glucose 6-phosphate (oxidative stage): step 1/3.</text>
</comment>
<evidence type="ECO:0000259" key="9">
    <source>
        <dbReference type="Pfam" id="PF02781"/>
    </source>
</evidence>
<evidence type="ECO:0000259" key="8">
    <source>
        <dbReference type="Pfam" id="PF00479"/>
    </source>
</evidence>
<dbReference type="PROSITE" id="PS00069">
    <property type="entry name" value="G6P_DEHYDROGENASE"/>
    <property type="match status" value="1"/>
</dbReference>
<comment type="function">
    <text evidence="7">Catalyzes the oxidation of glucose 6-phosphate to 6-phosphogluconolactone.</text>
</comment>
<accession>A0A4R1PVM9</accession>
<dbReference type="GO" id="GO:0050661">
    <property type="term" value="F:NADP binding"/>
    <property type="evidence" value="ECO:0007669"/>
    <property type="project" value="UniProtKB-UniRule"/>
</dbReference>
<dbReference type="SUPFAM" id="SSF55347">
    <property type="entry name" value="Glyceraldehyde-3-phosphate dehydrogenase-like, C-terminal domain"/>
    <property type="match status" value="1"/>
</dbReference>
<feature type="binding site" evidence="7">
    <location>
        <position position="66"/>
    </location>
    <ligand>
        <name>NADP(+)</name>
        <dbReference type="ChEBI" id="CHEBI:58349"/>
    </ligand>
</feature>
<evidence type="ECO:0000256" key="5">
    <source>
        <dbReference type="ARBA" id="ARBA00023002"/>
    </source>
</evidence>
<dbReference type="PRINTS" id="PR00079">
    <property type="entry name" value="G6PDHDRGNASE"/>
</dbReference>
<dbReference type="Gene3D" id="3.30.360.10">
    <property type="entry name" value="Dihydrodipicolinate Reductase, domain 2"/>
    <property type="match status" value="1"/>
</dbReference>
<dbReference type="PANTHER" id="PTHR23429">
    <property type="entry name" value="GLUCOSE-6-PHOSPHATE 1-DEHYDROGENASE G6PD"/>
    <property type="match status" value="1"/>
</dbReference>
<dbReference type="InterPro" id="IPR036291">
    <property type="entry name" value="NAD(P)-bd_dom_sf"/>
</dbReference>
<comment type="similarity">
    <text evidence="2 7">Belongs to the glucose-6-phosphate dehydrogenase family.</text>
</comment>
<dbReference type="AlphaFoldDB" id="A0A4R1PVM9"/>
<evidence type="ECO:0000256" key="2">
    <source>
        <dbReference type="ARBA" id="ARBA00009975"/>
    </source>
</evidence>
<dbReference type="InterPro" id="IPR001282">
    <property type="entry name" value="G6P_DH"/>
</dbReference>
<keyword evidence="4 7" id="KW-0521">NADP</keyword>
<dbReference type="NCBIfam" id="TIGR00871">
    <property type="entry name" value="zwf"/>
    <property type="match status" value="1"/>
</dbReference>
<evidence type="ECO:0000256" key="4">
    <source>
        <dbReference type="ARBA" id="ARBA00022857"/>
    </source>
</evidence>
<dbReference type="Gene3D" id="3.40.50.720">
    <property type="entry name" value="NAD(P)-binding Rossmann-like Domain"/>
    <property type="match status" value="1"/>
</dbReference>
<dbReference type="SUPFAM" id="SSF51735">
    <property type="entry name" value="NAD(P)-binding Rossmann-fold domains"/>
    <property type="match status" value="1"/>
</dbReference>
<comment type="caution">
    <text evidence="7">Lacks conserved residue(s) required for the propagation of feature annotation.</text>
</comment>
<sequence>MTTSRSLALHTDVREQLCIENKPDPCTIVIFGASGDLTHRKLIPALFGMYLKKMLPEQFAILGCARSVISEAEFAKMVREDLTDFEGAGADETEEFVRHCSYLPGRYDNQQVYDELAVALRKLEEKFQTGGNCLFYFATPPSLFIPITEGLSSARLTDERRGSWSRIVIEKPFGHDLASSLSIDKALKQHVAESQIYRIDHYLGKETVQNILILRFANAIFEPLWNRKYIDHVQITVAETLGVENRAGYYEQAGALRDMFQNHMIQMLALTAMEPPAQFEANRYRDEIVKLIRAIRPFPVEELDKWLVRGQYQAADEAGVSLSYREEAGVDAESSVETFVAMKMMIDNWRWQGVPFYLRSGKRLKNRVSEIAITFKPVPHSIFAPVQPEQLAPNVLVLKIQPEEGIGLTLEAKTPGPKLCMNSLSLNFSYKDIFGGFTPNAYERLLLDCMTGDQTLFVRNDAVELAWEVFMPVLDAWSKTPETNALRPYKAGSWGPVKADDLLAQAGHKWR</sequence>
<dbReference type="PIRSF" id="PIRSF000110">
    <property type="entry name" value="G6PD"/>
    <property type="match status" value="1"/>
</dbReference>
<gene>
    <name evidence="7" type="primary">zwf</name>
    <name evidence="10" type="ORF">EV210_1242</name>
</gene>
<dbReference type="InterPro" id="IPR022675">
    <property type="entry name" value="G6P_DH_C"/>
</dbReference>
<dbReference type="GO" id="GO:0009051">
    <property type="term" value="P:pentose-phosphate shunt, oxidative branch"/>
    <property type="evidence" value="ECO:0007669"/>
    <property type="project" value="TreeGrafter"/>
</dbReference>
<dbReference type="GO" id="GO:0004345">
    <property type="term" value="F:glucose-6-phosphate dehydrogenase activity"/>
    <property type="evidence" value="ECO:0007669"/>
    <property type="project" value="UniProtKB-UniRule"/>
</dbReference>
<feature type="domain" description="Glucose-6-phosphate dehydrogenase C-terminal" evidence="9">
    <location>
        <begin position="212"/>
        <end position="511"/>
    </location>
</feature>
<feature type="binding site" evidence="7">
    <location>
        <position position="239"/>
    </location>
    <ligand>
        <name>substrate</name>
    </ligand>
</feature>
<dbReference type="RefSeq" id="WP_132083545.1">
    <property type="nucleotide sequence ID" value="NZ_DAMAKO010000017.1"/>
</dbReference>
<evidence type="ECO:0000256" key="1">
    <source>
        <dbReference type="ARBA" id="ARBA00004937"/>
    </source>
</evidence>
<evidence type="ECO:0000313" key="11">
    <source>
        <dbReference type="Proteomes" id="UP000295063"/>
    </source>
</evidence>
<feature type="binding site" evidence="7">
    <location>
        <position position="362"/>
    </location>
    <ligand>
        <name>substrate</name>
    </ligand>
</feature>
<feature type="domain" description="Glucose-6-phosphate dehydrogenase NAD-binding" evidence="8">
    <location>
        <begin position="29"/>
        <end position="210"/>
    </location>
</feature>
<protein>
    <recommendedName>
        <fullName evidence="7">Glucose-6-phosphate 1-dehydrogenase</fullName>
        <shortName evidence="7">G6PD</shortName>
        <ecNumber evidence="7">1.1.1.49</ecNumber>
    </recommendedName>
</protein>
<keyword evidence="11" id="KW-1185">Reference proteome</keyword>
<keyword evidence="6 7" id="KW-0119">Carbohydrate metabolism</keyword>
<dbReference type="Pfam" id="PF00479">
    <property type="entry name" value="G6PD_N"/>
    <property type="match status" value="1"/>
</dbReference>
<evidence type="ECO:0000256" key="6">
    <source>
        <dbReference type="ARBA" id="ARBA00023277"/>
    </source>
</evidence>
<dbReference type="UniPathway" id="UPA00115">
    <property type="reaction ID" value="UER00408"/>
</dbReference>
<name>A0A4R1PVM9_9FIRM</name>
<reference evidence="10 11" key="1">
    <citation type="submission" date="2019-03" db="EMBL/GenBank/DDBJ databases">
        <title>Genomic Encyclopedia of Type Strains, Phase IV (KMG-IV): sequencing the most valuable type-strain genomes for metagenomic binning, comparative biology and taxonomic classification.</title>
        <authorList>
            <person name="Goeker M."/>
        </authorList>
    </citation>
    <scope>NUCLEOTIDE SEQUENCE [LARGE SCALE GENOMIC DNA]</scope>
    <source>
        <strain evidence="10 11">DSM 15969</strain>
    </source>
</reference>
<keyword evidence="3 7" id="KW-0313">Glucose metabolism</keyword>
<dbReference type="GO" id="GO:0005829">
    <property type="term" value="C:cytosol"/>
    <property type="evidence" value="ECO:0007669"/>
    <property type="project" value="TreeGrafter"/>
</dbReference>
<dbReference type="OrthoDB" id="9802739at2"/>
<dbReference type="InterPro" id="IPR019796">
    <property type="entry name" value="G6P_DH_AS"/>
</dbReference>
<dbReference type="GO" id="GO:0006006">
    <property type="term" value="P:glucose metabolic process"/>
    <property type="evidence" value="ECO:0007669"/>
    <property type="project" value="UniProtKB-KW"/>
</dbReference>
<evidence type="ECO:0000313" key="10">
    <source>
        <dbReference type="EMBL" id="TCL32144.1"/>
    </source>
</evidence>
<organism evidence="10 11">
    <name type="scientific">Anaerospora hongkongensis</name>
    <dbReference type="NCBI Taxonomy" id="244830"/>
    <lineage>
        <taxon>Bacteria</taxon>
        <taxon>Bacillati</taxon>
        <taxon>Bacillota</taxon>
        <taxon>Negativicutes</taxon>
        <taxon>Selenomonadales</taxon>
        <taxon>Sporomusaceae</taxon>
        <taxon>Anaerospora</taxon>
    </lineage>
</organism>
<dbReference type="HAMAP" id="MF_00966">
    <property type="entry name" value="G6PD"/>
    <property type="match status" value="1"/>
</dbReference>
<feature type="active site" description="Proton acceptor" evidence="7">
    <location>
        <position position="263"/>
    </location>
</feature>
<feature type="binding site" evidence="7">
    <location>
        <position position="171"/>
    </location>
    <ligand>
        <name>NADP(+)</name>
        <dbReference type="ChEBI" id="CHEBI:58349"/>
    </ligand>
</feature>
<dbReference type="EC" id="1.1.1.49" evidence="7"/>
<feature type="binding site" evidence="7">
    <location>
        <position position="205"/>
    </location>
    <ligand>
        <name>substrate</name>
    </ligand>
</feature>
<dbReference type="PANTHER" id="PTHR23429:SF0">
    <property type="entry name" value="GLUCOSE-6-PHOSPHATE 1-DEHYDROGENASE"/>
    <property type="match status" value="1"/>
</dbReference>
<comment type="catalytic activity">
    <reaction evidence="7">
        <text>D-glucose 6-phosphate + NADP(+) = 6-phospho-D-glucono-1,5-lactone + NADPH + H(+)</text>
        <dbReference type="Rhea" id="RHEA:15841"/>
        <dbReference type="ChEBI" id="CHEBI:15378"/>
        <dbReference type="ChEBI" id="CHEBI:57783"/>
        <dbReference type="ChEBI" id="CHEBI:57955"/>
        <dbReference type="ChEBI" id="CHEBI:58349"/>
        <dbReference type="ChEBI" id="CHEBI:61548"/>
        <dbReference type="EC" id="1.1.1.49"/>
    </reaction>
</comment>
<dbReference type="InterPro" id="IPR022674">
    <property type="entry name" value="G6P_DH_NAD-bd"/>
</dbReference>
<dbReference type="Proteomes" id="UP000295063">
    <property type="component" value="Unassembled WGS sequence"/>
</dbReference>
<proteinExistence type="inferred from homology"/>
<dbReference type="EMBL" id="SLUI01000024">
    <property type="protein sequence ID" value="TCL32144.1"/>
    <property type="molecule type" value="Genomic_DNA"/>
</dbReference>
<feature type="binding site" evidence="7">
    <location>
        <position position="258"/>
    </location>
    <ligand>
        <name>substrate</name>
    </ligand>
</feature>